<keyword evidence="1" id="KW-0812">Transmembrane</keyword>
<gene>
    <name evidence="2" type="ORF">EDC18_101384</name>
</gene>
<sequence>MYNQGFNKFYWAFLFIMLNFRIQGVSLIPDIVGYCLLAWGFKTLMTKSIHFKKGFNFTIPLIFLSIFTIYEPPATEQWIVFNNALFLSALLTIVYVGLNLYVVYCMFYGIIDMAKGMEKNGISSGAQKLWETYLFLKLAMLVIYVLMIIPLIGLLFLIGYFVATIVVLVKIMKFIKETNIEFSNYDVETCNRDYLN</sequence>
<feature type="transmembrane region" description="Helical" evidence="1">
    <location>
        <begin position="53"/>
        <end position="70"/>
    </location>
</feature>
<feature type="transmembrane region" description="Helical" evidence="1">
    <location>
        <begin position="132"/>
        <end position="152"/>
    </location>
</feature>
<protein>
    <submittedName>
        <fullName evidence="2">Uncharacterized protein</fullName>
    </submittedName>
</protein>
<dbReference type="RefSeq" id="WP_132249693.1">
    <property type="nucleotide sequence ID" value="NZ_SMAL01000001.1"/>
</dbReference>
<evidence type="ECO:0000313" key="3">
    <source>
        <dbReference type="Proteomes" id="UP000294902"/>
    </source>
</evidence>
<keyword evidence="1" id="KW-1133">Transmembrane helix</keyword>
<dbReference type="Proteomes" id="UP000294902">
    <property type="component" value="Unassembled WGS sequence"/>
</dbReference>
<keyword evidence="1" id="KW-0472">Membrane</keyword>
<name>A0A4R3MS89_9FIRM</name>
<feature type="transmembrane region" description="Helical" evidence="1">
    <location>
        <begin position="20"/>
        <end position="41"/>
    </location>
</feature>
<dbReference type="AlphaFoldDB" id="A0A4R3MS89"/>
<feature type="transmembrane region" description="Helical" evidence="1">
    <location>
        <begin position="85"/>
        <end position="111"/>
    </location>
</feature>
<reference evidence="2 3" key="1">
    <citation type="submission" date="2019-03" db="EMBL/GenBank/DDBJ databases">
        <title>Genomic Encyclopedia of Type Strains, Phase IV (KMG-IV): sequencing the most valuable type-strain genomes for metagenomic binning, comparative biology and taxonomic classification.</title>
        <authorList>
            <person name="Goeker M."/>
        </authorList>
    </citation>
    <scope>NUCLEOTIDE SEQUENCE [LARGE SCALE GENOMIC DNA]</scope>
    <source>
        <strain evidence="2 3">DSM 24629</strain>
    </source>
</reference>
<evidence type="ECO:0000256" key="1">
    <source>
        <dbReference type="SAM" id="Phobius"/>
    </source>
</evidence>
<proteinExistence type="predicted"/>
<organism evidence="2 3">
    <name type="scientific">Natranaerovirga pectinivora</name>
    <dbReference type="NCBI Taxonomy" id="682400"/>
    <lineage>
        <taxon>Bacteria</taxon>
        <taxon>Bacillati</taxon>
        <taxon>Bacillota</taxon>
        <taxon>Clostridia</taxon>
        <taxon>Lachnospirales</taxon>
        <taxon>Natranaerovirgaceae</taxon>
        <taxon>Natranaerovirga</taxon>
    </lineage>
</organism>
<dbReference type="EMBL" id="SMAL01000001">
    <property type="protein sequence ID" value="TCT17088.1"/>
    <property type="molecule type" value="Genomic_DNA"/>
</dbReference>
<evidence type="ECO:0000313" key="2">
    <source>
        <dbReference type="EMBL" id="TCT17088.1"/>
    </source>
</evidence>
<comment type="caution">
    <text evidence="2">The sequence shown here is derived from an EMBL/GenBank/DDBJ whole genome shotgun (WGS) entry which is preliminary data.</text>
</comment>
<keyword evidence="3" id="KW-1185">Reference proteome</keyword>
<feature type="transmembrane region" description="Helical" evidence="1">
    <location>
        <begin position="158"/>
        <end position="175"/>
    </location>
</feature>
<accession>A0A4R3MS89</accession>
<dbReference type="OrthoDB" id="2596219at2"/>